<dbReference type="EMBL" id="JAFHLR010000007">
    <property type="protein sequence ID" value="KAG5486799.1"/>
    <property type="molecule type" value="Genomic_DNA"/>
</dbReference>
<dbReference type="GO" id="GO:0051560">
    <property type="term" value="P:mitochondrial calcium ion homeostasis"/>
    <property type="evidence" value="ECO:0007669"/>
    <property type="project" value="TreeGrafter"/>
</dbReference>
<keyword evidence="4" id="KW-0999">Mitochondrion inner membrane</keyword>
<evidence type="ECO:0000256" key="5">
    <source>
        <dbReference type="ARBA" id="ARBA00022837"/>
    </source>
</evidence>
<dbReference type="GO" id="GO:0005758">
    <property type="term" value="C:mitochondrial intermembrane space"/>
    <property type="evidence" value="ECO:0007669"/>
    <property type="project" value="UniProtKB-SubCell"/>
</dbReference>
<dbReference type="InterPro" id="IPR011992">
    <property type="entry name" value="EF-hand-dom_pair"/>
</dbReference>
<dbReference type="Pfam" id="PF13833">
    <property type="entry name" value="EF-hand_8"/>
    <property type="match status" value="2"/>
</dbReference>
<reference evidence="12" key="1">
    <citation type="journal article" date="2021" name="Microbiol. Resour. Announc.">
        <title>LGAAP: Leishmaniinae Genome Assembly and Annotation Pipeline.</title>
        <authorList>
            <person name="Almutairi H."/>
            <person name="Urbaniak M.D."/>
            <person name="Bates M.D."/>
            <person name="Jariyapan N."/>
            <person name="Kwakye-Nuako G."/>
            <person name="Thomaz-Soccol V."/>
            <person name="Al-Salem W.S."/>
            <person name="Dillon R.J."/>
            <person name="Bates P.A."/>
            <person name="Gatherer D."/>
        </authorList>
    </citation>
    <scope>NUCLEOTIDE SEQUENCE [LARGE SCALE GENOMIC DNA]</scope>
</reference>
<name>A0A836KTM4_9TRYP</name>
<dbReference type="PROSITE" id="PS00018">
    <property type="entry name" value="EF_HAND_1"/>
    <property type="match status" value="3"/>
</dbReference>
<dbReference type="Gene3D" id="1.10.238.10">
    <property type="entry name" value="EF-hand"/>
    <property type="match status" value="2"/>
</dbReference>
<evidence type="ECO:0000256" key="7">
    <source>
        <dbReference type="ARBA" id="ARBA00023128"/>
    </source>
</evidence>
<keyword evidence="12" id="KW-1185">Reference proteome</keyword>
<feature type="domain" description="EF-hand" evidence="10">
    <location>
        <begin position="295"/>
        <end position="330"/>
    </location>
</feature>
<evidence type="ECO:0000256" key="2">
    <source>
        <dbReference type="ARBA" id="ARBA00004569"/>
    </source>
</evidence>
<keyword evidence="6" id="KW-0809">Transit peptide</keyword>
<comment type="subcellular location">
    <subcellularLocation>
        <location evidence="1">Mitochondrion inner membrane</location>
    </subcellularLocation>
    <subcellularLocation>
        <location evidence="2">Mitochondrion intermembrane space</location>
    </subcellularLocation>
</comment>
<keyword evidence="9" id="KW-1133">Transmembrane helix</keyword>
<evidence type="ECO:0000256" key="8">
    <source>
        <dbReference type="ARBA" id="ARBA00023136"/>
    </source>
</evidence>
<evidence type="ECO:0000256" key="6">
    <source>
        <dbReference type="ARBA" id="ARBA00022946"/>
    </source>
</evidence>
<sequence length="464" mass="52436">MQAKGPASLTWQEEHAELLPTSTRLYDFFSLRFRDPPGDLPMCVHVTSSTIVIDSVAAMASQQELMVPFMEVSDTFLPRETPLLPALAPSPSYPSGRQRLLWTLLAGWCLGVTLCVAAGATVVLCRSYDSPPYLIPYYLRDVRSRFLHYASVRKRKGGPMYMTTEDFVLALLASPEKVLPNPTIVQDLKRLFESMDANRDGCISFPEFCLLMSLLTSDEREMETLFRVMDSDQSGTLSLEEFANVLRGTTKDEAVVRSLLKPSTRRNGIVRTLFGDEAAPRECSFGELKAMIHSVRTEVWKAEFRQYDVEQHNRITAEEFAALIARQVLGSHLPYYLVGNIRRLRGSGKVVTLDMWLGMNEVMLHAEQLTANVEMFSSSGMSVTRRDFRRLMRMAGVPALPQATIDIVFAVFDKNGDGSMEIDEFLSIMRQKVRYHYSVPPRERKSLPRRFLECSSEALADVGR</sequence>
<dbReference type="GeneID" id="92362122"/>
<keyword evidence="8 9" id="KW-0472">Membrane</keyword>
<dbReference type="InterPro" id="IPR002048">
    <property type="entry name" value="EF_hand_dom"/>
</dbReference>
<organism evidence="11 12">
    <name type="scientific">Leishmania orientalis</name>
    <dbReference type="NCBI Taxonomy" id="2249476"/>
    <lineage>
        <taxon>Eukaryota</taxon>
        <taxon>Discoba</taxon>
        <taxon>Euglenozoa</taxon>
        <taxon>Kinetoplastea</taxon>
        <taxon>Metakinetoplastina</taxon>
        <taxon>Trypanosomatida</taxon>
        <taxon>Trypanosomatidae</taxon>
        <taxon>Leishmaniinae</taxon>
        <taxon>Leishmania</taxon>
    </lineage>
</organism>
<keyword evidence="9" id="KW-0812">Transmembrane</keyword>
<dbReference type="SUPFAM" id="SSF47473">
    <property type="entry name" value="EF-hand"/>
    <property type="match status" value="1"/>
</dbReference>
<evidence type="ECO:0000256" key="9">
    <source>
        <dbReference type="SAM" id="Phobius"/>
    </source>
</evidence>
<dbReference type="PANTHER" id="PTHR12294:SF14">
    <property type="entry name" value="EF-HAND DOMAIN-CONTAINING PROTEIN"/>
    <property type="match status" value="1"/>
</dbReference>
<dbReference type="PANTHER" id="PTHR12294">
    <property type="entry name" value="EF HAND DOMAIN FAMILY A1,A2-RELATED"/>
    <property type="match status" value="1"/>
</dbReference>
<keyword evidence="3" id="KW-0677">Repeat</keyword>
<feature type="transmembrane region" description="Helical" evidence="9">
    <location>
        <begin position="100"/>
        <end position="124"/>
    </location>
</feature>
<dbReference type="InterPro" id="IPR018247">
    <property type="entry name" value="EF_Hand_1_Ca_BS"/>
</dbReference>
<dbReference type="GO" id="GO:0005509">
    <property type="term" value="F:calcium ion binding"/>
    <property type="evidence" value="ECO:0007669"/>
    <property type="project" value="InterPro"/>
</dbReference>
<evidence type="ECO:0000256" key="3">
    <source>
        <dbReference type="ARBA" id="ARBA00022737"/>
    </source>
</evidence>
<gene>
    <name evidence="11" type="ORF">LSCM4_06264</name>
</gene>
<accession>A0A836KTM4</accession>
<dbReference type="GO" id="GO:1990246">
    <property type="term" value="C:uniplex complex"/>
    <property type="evidence" value="ECO:0007669"/>
    <property type="project" value="TreeGrafter"/>
</dbReference>
<feature type="domain" description="EF-hand" evidence="10">
    <location>
        <begin position="400"/>
        <end position="435"/>
    </location>
</feature>
<keyword evidence="7" id="KW-0496">Mitochondrion</keyword>
<dbReference type="CDD" id="cd00051">
    <property type="entry name" value="EFh"/>
    <property type="match status" value="1"/>
</dbReference>
<dbReference type="InterPro" id="IPR039800">
    <property type="entry name" value="MICU1/2/3"/>
</dbReference>
<evidence type="ECO:0000259" key="10">
    <source>
        <dbReference type="PROSITE" id="PS50222"/>
    </source>
</evidence>
<dbReference type="Proteomes" id="UP000674143">
    <property type="component" value="Unassembled WGS sequence"/>
</dbReference>
<comment type="caution">
    <text evidence="11">The sequence shown here is derived from an EMBL/GenBank/DDBJ whole genome shotgun (WGS) entry which is preliminary data.</text>
</comment>
<dbReference type="RefSeq" id="XP_067065593.1">
    <property type="nucleotide sequence ID" value="XM_067208188.1"/>
</dbReference>
<dbReference type="PROSITE" id="PS50222">
    <property type="entry name" value="EF_HAND_2"/>
    <property type="match status" value="4"/>
</dbReference>
<dbReference type="SMART" id="SM00054">
    <property type="entry name" value="EFh"/>
    <property type="match status" value="4"/>
</dbReference>
<dbReference type="GO" id="GO:0036444">
    <property type="term" value="P:calcium import into the mitochondrion"/>
    <property type="evidence" value="ECO:0007669"/>
    <property type="project" value="TreeGrafter"/>
</dbReference>
<reference evidence="12" key="2">
    <citation type="journal article" date="2021" name="Sci. Data">
        <title>Chromosome-scale genome sequencing, assembly and annotation of six genomes from subfamily Leishmaniinae.</title>
        <authorList>
            <person name="Almutairi H."/>
            <person name="Urbaniak M.D."/>
            <person name="Bates M.D."/>
            <person name="Jariyapan N."/>
            <person name="Kwakye-Nuako G."/>
            <person name="Thomaz Soccol V."/>
            <person name="Al-Salem W.S."/>
            <person name="Dillon R.J."/>
            <person name="Bates P.A."/>
            <person name="Gatherer D."/>
        </authorList>
    </citation>
    <scope>NUCLEOTIDE SEQUENCE [LARGE SCALE GENOMIC DNA]</scope>
</reference>
<proteinExistence type="predicted"/>
<keyword evidence="5" id="KW-0106">Calcium</keyword>
<dbReference type="AlphaFoldDB" id="A0A836KTM4"/>
<dbReference type="KEGG" id="loi:92362122"/>
<protein>
    <recommendedName>
        <fullName evidence="10">EF-hand domain-containing protein</fullName>
    </recommendedName>
</protein>
<evidence type="ECO:0000256" key="1">
    <source>
        <dbReference type="ARBA" id="ARBA00004273"/>
    </source>
</evidence>
<feature type="domain" description="EF-hand" evidence="10">
    <location>
        <begin position="183"/>
        <end position="218"/>
    </location>
</feature>
<feature type="domain" description="EF-hand" evidence="10">
    <location>
        <begin position="219"/>
        <end position="252"/>
    </location>
</feature>
<evidence type="ECO:0000313" key="12">
    <source>
        <dbReference type="Proteomes" id="UP000674143"/>
    </source>
</evidence>
<evidence type="ECO:0000313" key="11">
    <source>
        <dbReference type="EMBL" id="KAG5486799.1"/>
    </source>
</evidence>
<dbReference type="Pfam" id="PF00036">
    <property type="entry name" value="EF-hand_1"/>
    <property type="match status" value="1"/>
</dbReference>
<evidence type="ECO:0000256" key="4">
    <source>
        <dbReference type="ARBA" id="ARBA00022792"/>
    </source>
</evidence>